<proteinExistence type="predicted"/>
<reference evidence="2 3" key="1">
    <citation type="submission" date="2019-10" db="EMBL/GenBank/DDBJ databases">
        <title>Epibacterium sp. nov., isolated from seawater.</title>
        <authorList>
            <person name="Zhang X."/>
            <person name="Li N."/>
        </authorList>
    </citation>
    <scope>NUCLEOTIDE SEQUENCE [LARGE SCALE GENOMIC DNA]</scope>
    <source>
        <strain evidence="2 3">SM1969</strain>
    </source>
</reference>
<keyword evidence="3" id="KW-1185">Reference proteome</keyword>
<evidence type="ECO:0000313" key="3">
    <source>
        <dbReference type="Proteomes" id="UP000436694"/>
    </source>
</evidence>
<feature type="transmembrane region" description="Helical" evidence="1">
    <location>
        <begin position="41"/>
        <end position="61"/>
    </location>
</feature>
<feature type="transmembrane region" description="Helical" evidence="1">
    <location>
        <begin position="110"/>
        <end position="129"/>
    </location>
</feature>
<evidence type="ECO:0000313" key="2">
    <source>
        <dbReference type="EMBL" id="MQY43028.1"/>
    </source>
</evidence>
<dbReference type="AlphaFoldDB" id="A0A844AUD6"/>
<gene>
    <name evidence="2" type="ORF">GG681_10270</name>
</gene>
<dbReference type="Pfam" id="PF20398">
    <property type="entry name" value="DUF6691"/>
    <property type="match status" value="1"/>
</dbReference>
<evidence type="ECO:0000256" key="1">
    <source>
        <dbReference type="SAM" id="Phobius"/>
    </source>
</evidence>
<comment type="caution">
    <text evidence="2">The sequence shown here is derived from an EMBL/GenBank/DDBJ whole genome shotgun (WGS) entry which is preliminary data.</text>
</comment>
<dbReference type="RefSeq" id="WP_153547820.1">
    <property type="nucleotide sequence ID" value="NZ_WIXK01000004.1"/>
</dbReference>
<accession>A0A844AUD6</accession>
<dbReference type="EMBL" id="WIXK01000004">
    <property type="protein sequence ID" value="MQY43028.1"/>
    <property type="molecule type" value="Genomic_DNA"/>
</dbReference>
<evidence type="ECO:0008006" key="4">
    <source>
        <dbReference type="Google" id="ProtNLM"/>
    </source>
</evidence>
<keyword evidence="1" id="KW-0812">Transmembrane</keyword>
<keyword evidence="1" id="KW-0472">Membrane</keyword>
<name>A0A844AUD6_9RHOB</name>
<keyword evidence="1" id="KW-1133">Transmembrane helix</keyword>
<dbReference type="Proteomes" id="UP000436694">
    <property type="component" value="Unassembled WGS sequence"/>
</dbReference>
<feature type="transmembrane region" description="Helical" evidence="1">
    <location>
        <begin position="82"/>
        <end position="104"/>
    </location>
</feature>
<sequence length="143" mass="14925">MRFLIAALSGGLFGAGLFLSGMTNPAKVQGFLDLSRAWDPTLVFVMGGALLPMAIAWRLAYGRTALTGAEIMQPQNAQLDQKLVIGSLCFGVGWGLVGLCPGPAIASLSFQGVSGAIFFIAMIVGMVLHPKLAMQLDQKAANA</sequence>
<protein>
    <recommendedName>
        <fullName evidence="4">Sulphur transport domain-containing protein</fullName>
    </recommendedName>
</protein>
<dbReference type="InterPro" id="IPR046513">
    <property type="entry name" value="DUF6691"/>
</dbReference>
<organism evidence="2 3">
    <name type="scientific">Tritonibacter aquimaris</name>
    <dbReference type="NCBI Taxonomy" id="2663379"/>
    <lineage>
        <taxon>Bacteria</taxon>
        <taxon>Pseudomonadati</taxon>
        <taxon>Pseudomonadota</taxon>
        <taxon>Alphaproteobacteria</taxon>
        <taxon>Rhodobacterales</taxon>
        <taxon>Paracoccaceae</taxon>
        <taxon>Tritonibacter</taxon>
    </lineage>
</organism>